<protein>
    <submittedName>
        <fullName evidence="1">Uncharacterized protein</fullName>
    </submittedName>
</protein>
<organism evidence="1 2">
    <name type="scientific">Nocardia terpenica</name>
    <dbReference type="NCBI Taxonomy" id="455432"/>
    <lineage>
        <taxon>Bacteria</taxon>
        <taxon>Bacillati</taxon>
        <taxon>Actinomycetota</taxon>
        <taxon>Actinomycetes</taxon>
        <taxon>Mycobacteriales</taxon>
        <taxon>Nocardiaceae</taxon>
        <taxon>Nocardia</taxon>
    </lineage>
</organism>
<accession>A0A164MEI9</accession>
<evidence type="ECO:0000313" key="1">
    <source>
        <dbReference type="EMBL" id="KZM73289.1"/>
    </source>
</evidence>
<dbReference type="EMBL" id="LWGR01000007">
    <property type="protein sequence ID" value="KZM73289.1"/>
    <property type="molecule type" value="Genomic_DNA"/>
</dbReference>
<dbReference type="RefSeq" id="WP_067590361.1">
    <property type="nucleotide sequence ID" value="NZ_JABMCZ010000001.1"/>
</dbReference>
<comment type="caution">
    <text evidence="1">The sequence shown here is derived from an EMBL/GenBank/DDBJ whole genome shotgun (WGS) entry which is preliminary data.</text>
</comment>
<dbReference type="Proteomes" id="UP000076512">
    <property type="component" value="Unassembled WGS sequence"/>
</dbReference>
<dbReference type="STRING" id="455432.AWN90_32010"/>
<dbReference type="AlphaFoldDB" id="A0A164MEI9"/>
<sequence length="68" mass="7617">MSGPDRILHLINAAVATYRIGGQAALEEFLSYLNDDDLQTLILHFTHNIGANVRLNTPEDGWREGRPQ</sequence>
<proteinExistence type="predicted"/>
<reference evidence="1 2" key="1">
    <citation type="submission" date="2016-04" db="EMBL/GenBank/DDBJ databases">
        <authorList>
            <person name="Evans L.H."/>
            <person name="Alamgir A."/>
            <person name="Owens N."/>
            <person name="Weber N.D."/>
            <person name="Virtaneva K."/>
            <person name="Barbian K."/>
            <person name="Babar A."/>
            <person name="Rosenke K."/>
        </authorList>
    </citation>
    <scope>NUCLEOTIDE SEQUENCE [LARGE SCALE GENOMIC DNA]</scope>
    <source>
        <strain evidence="1 2">IFM 0406</strain>
    </source>
</reference>
<gene>
    <name evidence="1" type="ORF">AWN90_32010</name>
</gene>
<name>A0A164MEI9_9NOCA</name>
<evidence type="ECO:0000313" key="2">
    <source>
        <dbReference type="Proteomes" id="UP000076512"/>
    </source>
</evidence>
<keyword evidence="2" id="KW-1185">Reference proteome</keyword>